<dbReference type="PATRIC" id="fig|43687.5.peg.2177"/>
<dbReference type="EMBL" id="CP012176">
    <property type="protein sequence ID" value="AKV83929.1"/>
    <property type="molecule type" value="Genomic_DNA"/>
</dbReference>
<name>A0A088E8Z4_9CREN</name>
<evidence type="ECO:0000256" key="1">
    <source>
        <dbReference type="SAM" id="Phobius"/>
    </source>
</evidence>
<proteinExistence type="predicted"/>
<keyword evidence="1" id="KW-0812">Transmembrane</keyword>
<reference evidence="7 9" key="3">
    <citation type="submission" date="2015-07" db="EMBL/GenBank/DDBJ databases">
        <title>Physiological, transcriptional responses and genome re-sequencing of acid resistant extremely thermoacidophilic Metallosphaera sedula SARC-M1.</title>
        <authorList>
            <person name="Ai C."/>
            <person name="McCarthy S."/>
            <person name="Eckrich V."/>
            <person name="Rudrappa D."/>
            <person name="Qiu G."/>
            <person name="Blum P."/>
        </authorList>
    </citation>
    <scope>NUCLEOTIDE SEQUENCE [LARGE SCALE GENOMIC DNA]</scope>
    <source>
        <strain evidence="7 9">SARC-M1</strain>
    </source>
</reference>
<evidence type="ECO:0000313" key="12">
    <source>
        <dbReference type="Proteomes" id="UP000062475"/>
    </source>
</evidence>
<dbReference type="EMBL" id="CP012174">
    <property type="protein sequence ID" value="AKV79453.1"/>
    <property type="molecule type" value="Genomic_DNA"/>
</dbReference>
<evidence type="ECO:0000313" key="11">
    <source>
        <dbReference type="Proteomes" id="UP000062398"/>
    </source>
</evidence>
<dbReference type="Proteomes" id="UP000062398">
    <property type="component" value="Chromosome"/>
</dbReference>
<evidence type="ECO:0000313" key="8">
    <source>
        <dbReference type="Proteomes" id="UP000029084"/>
    </source>
</evidence>
<dbReference type="OrthoDB" id="43706at2157"/>
<dbReference type="AlphaFoldDB" id="A0A088E8Z4"/>
<feature type="transmembrane region" description="Helical" evidence="1">
    <location>
        <begin position="113"/>
        <end position="132"/>
    </location>
</feature>
<evidence type="ECO:0000313" key="5">
    <source>
        <dbReference type="EMBL" id="AKV79453.1"/>
    </source>
</evidence>
<organism evidence="2 8">
    <name type="scientific">Metallosphaera sedula</name>
    <dbReference type="NCBI Taxonomy" id="43687"/>
    <lineage>
        <taxon>Archaea</taxon>
        <taxon>Thermoproteota</taxon>
        <taxon>Thermoprotei</taxon>
        <taxon>Sulfolobales</taxon>
        <taxon>Sulfolobaceae</taxon>
        <taxon>Metallosphaera</taxon>
    </lineage>
</organism>
<protein>
    <submittedName>
        <fullName evidence="2">Uncharacterized protein</fullName>
    </submittedName>
</protein>
<evidence type="ECO:0000313" key="4">
    <source>
        <dbReference type="EMBL" id="AKV77203.1"/>
    </source>
</evidence>
<evidence type="ECO:0000313" key="10">
    <source>
        <dbReference type="Proteomes" id="UP000061362"/>
    </source>
</evidence>
<sequence>MANVDRTVTKRIVSILIGSMMFFSSVYLVDKVPFNLFEMIATFNPYILYYVGLILGAERIIFGITNNKRLYYLLMGEGDLAAYVVFSMFFFGIFMGLYIGIYALFLQGLLVKIAEVVNGISYVLFAIALWSLP</sequence>
<evidence type="ECO:0000313" key="6">
    <source>
        <dbReference type="EMBL" id="AKV81698.1"/>
    </source>
</evidence>
<dbReference type="Proteomes" id="UP000061362">
    <property type="component" value="Chromosome"/>
</dbReference>
<dbReference type="GeneID" id="91756552"/>
<dbReference type="EMBL" id="CP012175">
    <property type="protein sequence ID" value="AKV81698.1"/>
    <property type="molecule type" value="Genomic_DNA"/>
</dbReference>
<keyword evidence="1" id="KW-0472">Membrane</keyword>
<dbReference type="Proteomes" id="UP000062475">
    <property type="component" value="Chromosome"/>
</dbReference>
<dbReference type="EMBL" id="CP012173">
    <property type="protein sequence ID" value="AKV77203.1"/>
    <property type="molecule type" value="Genomic_DNA"/>
</dbReference>
<evidence type="ECO:0000313" key="2">
    <source>
        <dbReference type="EMBL" id="AIM28142.1"/>
    </source>
</evidence>
<accession>A0A088E8Z4</accession>
<feature type="transmembrane region" description="Helical" evidence="1">
    <location>
        <begin position="12"/>
        <end position="29"/>
    </location>
</feature>
<dbReference type="EMBL" id="CP012172">
    <property type="protein sequence ID" value="AKV74965.1"/>
    <property type="molecule type" value="Genomic_DNA"/>
</dbReference>
<dbReference type="Proteomes" id="UP000056255">
    <property type="component" value="Chromosome"/>
</dbReference>
<reference evidence="10 11" key="2">
    <citation type="journal article" date="2015" name="Genome Announc.">
        <title>Complete Genome Sequences of Evolved Arsenate-Resistant Metallosphaera sedula Strains.</title>
        <authorList>
            <person name="Ai C."/>
            <person name="McCarthy S."/>
            <person name="Schackwitz W."/>
            <person name="Martin J."/>
            <person name="Lipzen A."/>
            <person name="Blum P."/>
        </authorList>
    </citation>
    <scope>NUCLEOTIDE SEQUENCE [LARGE SCALE GENOMIC DNA]</scope>
    <source>
        <strain evidence="5 11">ARS120-1</strain>
        <strain evidence="6 10">ARS120-2</strain>
        <strain evidence="3 13">ARS50-1</strain>
        <strain evidence="4 12">ARS50-2</strain>
    </source>
</reference>
<reference evidence="2 8" key="1">
    <citation type="journal article" date="2014" name="J. Bacteriol.">
        <title>Role of an Archaeal PitA Transporter in the Copper and Arsenic Resistance of Metallosphaera sedula, an Extreme Thermoacidophile.</title>
        <authorList>
            <person name="McCarthy S."/>
            <person name="Ai C."/>
            <person name="Wheaton G."/>
            <person name="Tevatia R."/>
            <person name="Eckrich V."/>
            <person name="Kelly R."/>
            <person name="Blum P."/>
        </authorList>
    </citation>
    <scope>NUCLEOTIDE SEQUENCE [LARGE SCALE GENOMIC DNA]</scope>
    <source>
        <strain evidence="2 8">CuR1</strain>
    </source>
</reference>
<evidence type="ECO:0000313" key="13">
    <source>
        <dbReference type="Proteomes" id="UP000068832"/>
    </source>
</evidence>
<feature type="transmembrane region" description="Helical" evidence="1">
    <location>
        <begin position="41"/>
        <end position="62"/>
    </location>
</feature>
<gene>
    <name evidence="2" type="ORF">HA72_2019</name>
    <name evidence="3" type="ORF">MsedA_2068</name>
    <name evidence="4" type="ORF">MsedB_2070</name>
    <name evidence="5" type="ORF">MsedC_2068</name>
    <name evidence="6" type="ORF">MsedD_2069</name>
    <name evidence="7" type="ORF">MsedE_2069</name>
</gene>
<dbReference type="Proteomes" id="UP000068832">
    <property type="component" value="Chromosome"/>
</dbReference>
<dbReference type="EMBL" id="CP008822">
    <property type="protein sequence ID" value="AIM28142.1"/>
    <property type="molecule type" value="Genomic_DNA"/>
</dbReference>
<dbReference type="RefSeq" id="WP_012021946.1">
    <property type="nucleotide sequence ID" value="NZ_CP008822.1"/>
</dbReference>
<evidence type="ECO:0000313" key="9">
    <source>
        <dbReference type="Proteomes" id="UP000056255"/>
    </source>
</evidence>
<evidence type="ECO:0000313" key="3">
    <source>
        <dbReference type="EMBL" id="AKV74965.1"/>
    </source>
</evidence>
<evidence type="ECO:0000313" key="7">
    <source>
        <dbReference type="EMBL" id="AKV83929.1"/>
    </source>
</evidence>
<dbReference type="OMA" id="FNLFEMI"/>
<dbReference type="Proteomes" id="UP000029084">
    <property type="component" value="Chromosome"/>
</dbReference>
<keyword evidence="1" id="KW-1133">Transmembrane helix</keyword>
<feature type="transmembrane region" description="Helical" evidence="1">
    <location>
        <begin position="82"/>
        <end position="106"/>
    </location>
</feature>